<dbReference type="AlphaFoldDB" id="A0A1R3GW62"/>
<comment type="caution">
    <text evidence="1">The sequence shown here is derived from an EMBL/GenBank/DDBJ whole genome shotgun (WGS) entry which is preliminary data.</text>
</comment>
<keyword evidence="2" id="KW-1185">Reference proteome</keyword>
<evidence type="ECO:0000313" key="2">
    <source>
        <dbReference type="Proteomes" id="UP000188268"/>
    </source>
</evidence>
<accession>A0A1R3GW62</accession>
<reference evidence="1 2" key="1">
    <citation type="submission" date="2013-09" db="EMBL/GenBank/DDBJ databases">
        <title>Corchorus capsularis genome sequencing.</title>
        <authorList>
            <person name="Alam M."/>
            <person name="Haque M.S."/>
            <person name="Islam M.S."/>
            <person name="Emdad E.M."/>
            <person name="Islam M.M."/>
            <person name="Ahmed B."/>
            <person name="Halim A."/>
            <person name="Hossen Q.M.M."/>
            <person name="Hossain M.Z."/>
            <person name="Ahmed R."/>
            <person name="Khan M.M."/>
            <person name="Islam R."/>
            <person name="Rashid M.M."/>
            <person name="Khan S.A."/>
            <person name="Rahman M.S."/>
            <person name="Alam M."/>
        </authorList>
    </citation>
    <scope>NUCLEOTIDE SEQUENCE [LARGE SCALE GENOMIC DNA]</scope>
    <source>
        <strain evidence="2">cv. CVL-1</strain>
        <tissue evidence="1">Whole seedling</tissue>
    </source>
</reference>
<proteinExistence type="predicted"/>
<dbReference type="EMBL" id="AWWV01013277">
    <property type="protein sequence ID" value="OMO62240.1"/>
    <property type="molecule type" value="Genomic_DNA"/>
</dbReference>
<organism evidence="1 2">
    <name type="scientific">Corchorus capsularis</name>
    <name type="common">Jute</name>
    <dbReference type="NCBI Taxonomy" id="210143"/>
    <lineage>
        <taxon>Eukaryota</taxon>
        <taxon>Viridiplantae</taxon>
        <taxon>Streptophyta</taxon>
        <taxon>Embryophyta</taxon>
        <taxon>Tracheophyta</taxon>
        <taxon>Spermatophyta</taxon>
        <taxon>Magnoliopsida</taxon>
        <taxon>eudicotyledons</taxon>
        <taxon>Gunneridae</taxon>
        <taxon>Pentapetalae</taxon>
        <taxon>rosids</taxon>
        <taxon>malvids</taxon>
        <taxon>Malvales</taxon>
        <taxon>Malvaceae</taxon>
        <taxon>Grewioideae</taxon>
        <taxon>Apeibeae</taxon>
        <taxon>Corchorus</taxon>
    </lineage>
</organism>
<gene>
    <name evidence="1" type="ORF">CCACVL1_22943</name>
</gene>
<sequence>MASIVNGRFGAVPVVVDGKGKGERENG</sequence>
<name>A0A1R3GW62_COCAP</name>
<protein>
    <submittedName>
        <fullName evidence="1">Uncharacterized protein</fullName>
    </submittedName>
</protein>
<dbReference type="Proteomes" id="UP000188268">
    <property type="component" value="Unassembled WGS sequence"/>
</dbReference>
<dbReference type="Gramene" id="OMO62240">
    <property type="protein sequence ID" value="OMO62240"/>
    <property type="gene ID" value="CCACVL1_22943"/>
</dbReference>
<evidence type="ECO:0000313" key="1">
    <source>
        <dbReference type="EMBL" id="OMO62240.1"/>
    </source>
</evidence>